<evidence type="ECO:0000256" key="1">
    <source>
        <dbReference type="SAM" id="SignalP"/>
    </source>
</evidence>
<reference evidence="2 3" key="1">
    <citation type="submission" date="2022-11" db="EMBL/GenBank/DDBJ databases">
        <title>Mucor velutinosus strain NIH1002 WGS.</title>
        <authorList>
            <person name="Subramanian P."/>
            <person name="Mullikin J.C."/>
            <person name="Segre J.A."/>
            <person name="Zelazny A.M."/>
        </authorList>
    </citation>
    <scope>NUCLEOTIDE SEQUENCE [LARGE SCALE GENOMIC DNA]</scope>
    <source>
        <strain evidence="2 3">NIH1002</strain>
    </source>
</reference>
<proteinExistence type="predicted"/>
<dbReference type="RefSeq" id="XP_064676606.1">
    <property type="nucleotide sequence ID" value="XM_064827344.1"/>
</dbReference>
<dbReference type="AlphaFoldDB" id="A0AAN7D8Q4"/>
<protein>
    <submittedName>
        <fullName evidence="2">Uncharacterized protein</fullName>
    </submittedName>
</protein>
<feature type="chain" id="PRO_5042856170" evidence="1">
    <location>
        <begin position="18"/>
        <end position="449"/>
    </location>
</feature>
<organism evidence="2 3">
    <name type="scientific">Mucor velutinosus</name>
    <dbReference type="NCBI Taxonomy" id="708070"/>
    <lineage>
        <taxon>Eukaryota</taxon>
        <taxon>Fungi</taxon>
        <taxon>Fungi incertae sedis</taxon>
        <taxon>Mucoromycota</taxon>
        <taxon>Mucoromycotina</taxon>
        <taxon>Mucoromycetes</taxon>
        <taxon>Mucorales</taxon>
        <taxon>Mucorineae</taxon>
        <taxon>Mucoraceae</taxon>
        <taxon>Mucor</taxon>
    </lineage>
</organism>
<dbReference type="Proteomes" id="UP001304243">
    <property type="component" value="Unassembled WGS sequence"/>
</dbReference>
<accession>A0AAN7D8Q4</accession>
<feature type="signal peptide" evidence="1">
    <location>
        <begin position="1"/>
        <end position="17"/>
    </location>
</feature>
<name>A0AAN7D8Q4_9FUNG</name>
<gene>
    <name evidence="2" type="ORF">ATC70_008090</name>
</gene>
<dbReference type="GeneID" id="89951776"/>
<sequence>MKLAKLSSLLFVPLALCATVPNVNKVDANIEAFFEAQIKKQAELITVLALQTQFVNFLDYSHNLANEVIAEENKKAGLDNGPQDVAGLLELMFHKSSVYRAQVSINATAVENPLQNLINGIGGAINNVSSTAGNALNGGKNATNIPVIRDSTTITTNSNNPLGDLFGGIANGVGGLVNGVDGLVNGVEGLVGNVTNGVGGVLGNITHIVTGNGTNPLVNIGNGLGGLIGSITNAIGNILGGLTNGIIDNDILKSIAGFIGTALGGLINGTLSVGDVISKVIDQINQFTGGTNPLGKFIQSLAVYLSNNQDGFVADFIKISSFINDVVNTVMAIAKAVLGNVSDGVQKAIFQAVTGIIGNVFGGGLFALQRLQTMGSDEFMELQNVFIDAVRAQSPDGASYIQQIFEIVGEVVKKVFATDPTFFSFLTDPSEENLRKAFTTIYRVVTTHN</sequence>
<keyword evidence="3" id="KW-1185">Reference proteome</keyword>
<comment type="caution">
    <text evidence="2">The sequence shown here is derived from an EMBL/GenBank/DDBJ whole genome shotgun (WGS) entry which is preliminary data.</text>
</comment>
<evidence type="ECO:0000313" key="2">
    <source>
        <dbReference type="EMBL" id="KAK4509940.1"/>
    </source>
</evidence>
<keyword evidence="1" id="KW-0732">Signal</keyword>
<dbReference type="EMBL" id="JASEJX010000035">
    <property type="protein sequence ID" value="KAK4509940.1"/>
    <property type="molecule type" value="Genomic_DNA"/>
</dbReference>
<evidence type="ECO:0000313" key="3">
    <source>
        <dbReference type="Proteomes" id="UP001304243"/>
    </source>
</evidence>